<name>A0A0S3PTX9_9BRAD</name>
<dbReference type="Gene3D" id="4.10.430.10">
    <property type="entry name" value="Histone-like protein H-NS, C-terminal domain"/>
    <property type="match status" value="1"/>
</dbReference>
<feature type="domain" description="DNA-binding protein H-NS-like C-terminal" evidence="1">
    <location>
        <begin position="64"/>
        <end position="99"/>
    </location>
</feature>
<keyword evidence="3" id="KW-1185">Reference proteome</keyword>
<dbReference type="KEGG" id="vgo:GJW-30_1_01958"/>
<proteinExistence type="predicted"/>
<evidence type="ECO:0000259" key="1">
    <source>
        <dbReference type="Pfam" id="PF00816"/>
    </source>
</evidence>
<protein>
    <submittedName>
        <fullName evidence="2">H-NS histone family protein</fullName>
    </submittedName>
</protein>
<dbReference type="OrthoDB" id="5297879at2"/>
<dbReference type="SUPFAM" id="SSF81273">
    <property type="entry name" value="H-NS histone-like proteins"/>
    <property type="match status" value="1"/>
</dbReference>
<dbReference type="GO" id="GO:0003677">
    <property type="term" value="F:DNA binding"/>
    <property type="evidence" value="ECO:0007669"/>
    <property type="project" value="InterPro"/>
</dbReference>
<evidence type="ECO:0000313" key="3">
    <source>
        <dbReference type="Proteomes" id="UP000236884"/>
    </source>
</evidence>
<dbReference type="EMBL" id="AP014946">
    <property type="protein sequence ID" value="BAT59425.1"/>
    <property type="molecule type" value="Genomic_DNA"/>
</dbReference>
<dbReference type="InterPro" id="IPR037150">
    <property type="entry name" value="H-NS_C_dom_sf"/>
</dbReference>
<accession>A0A0S3PTX9</accession>
<dbReference type="AlphaFoldDB" id="A0A0S3PTX9"/>
<dbReference type="Pfam" id="PF00816">
    <property type="entry name" value="Histone_HNS"/>
    <property type="match status" value="1"/>
</dbReference>
<dbReference type="Proteomes" id="UP000236884">
    <property type="component" value="Chromosome"/>
</dbReference>
<organism evidence="2 3">
    <name type="scientific">Variibacter gotjawalensis</name>
    <dbReference type="NCBI Taxonomy" id="1333996"/>
    <lineage>
        <taxon>Bacteria</taxon>
        <taxon>Pseudomonadati</taxon>
        <taxon>Pseudomonadota</taxon>
        <taxon>Alphaproteobacteria</taxon>
        <taxon>Hyphomicrobiales</taxon>
        <taxon>Nitrobacteraceae</taxon>
        <taxon>Variibacter</taxon>
    </lineage>
</organism>
<reference evidence="2 3" key="1">
    <citation type="submission" date="2015-08" db="EMBL/GenBank/DDBJ databases">
        <title>Investigation of the bacterial diversity of lava forest soil.</title>
        <authorList>
            <person name="Lee J.S."/>
        </authorList>
    </citation>
    <scope>NUCLEOTIDE SEQUENCE [LARGE SCALE GENOMIC DNA]</scope>
    <source>
        <strain evidence="2 3">GJW-30</strain>
    </source>
</reference>
<sequence length="105" mass="12454">MTKYPQLERMSPEQLLALSNAVQRVLRAKQDEMRKQLSQIEHVLGWELLGSRKRGVRKGTRLRVKYRGPNGEEWSGRGLRPIWLRDQIKRGRREEQFLIVRPGSY</sequence>
<gene>
    <name evidence="2" type="ORF">GJW-30_1_01958</name>
</gene>
<evidence type="ECO:0000313" key="2">
    <source>
        <dbReference type="EMBL" id="BAT59425.1"/>
    </source>
</evidence>
<dbReference type="InterPro" id="IPR027444">
    <property type="entry name" value="H-NS_C_dom"/>
</dbReference>